<protein>
    <submittedName>
        <fullName evidence="6">Cobyric acid synthase</fullName>
        <ecNumber evidence="6">6.3.5.10</ecNumber>
    </submittedName>
</protein>
<dbReference type="EC" id="6.3.5.10" evidence="6"/>
<dbReference type="NCBIfam" id="NF001989">
    <property type="entry name" value="PRK00784.1"/>
    <property type="match status" value="1"/>
</dbReference>
<feature type="domain" description="CobB/CobQ-like glutamine amidotransferase" evidence="5">
    <location>
        <begin position="253"/>
        <end position="427"/>
    </location>
</feature>
<dbReference type="GO" id="GO:0051921">
    <property type="term" value="F:adenosylcobyric acid synthase (glutamine-hydrolyzing) activity"/>
    <property type="evidence" value="ECO:0007669"/>
    <property type="project" value="UniProtKB-EC"/>
</dbReference>
<dbReference type="Gene3D" id="3.40.50.880">
    <property type="match status" value="1"/>
</dbReference>
<evidence type="ECO:0000256" key="2">
    <source>
        <dbReference type="ARBA" id="ARBA00022573"/>
    </source>
</evidence>
<accession>A0A2P2CCG5</accession>
<dbReference type="PANTHER" id="PTHR21343:SF1">
    <property type="entry name" value="COBYRIC ACID SYNTHASE"/>
    <property type="match status" value="1"/>
</dbReference>
<keyword evidence="3" id="KW-0315">Glutamine amidotransferase</keyword>
<name>A0A2P2CCG5_9ZZZZ</name>
<evidence type="ECO:0000259" key="5">
    <source>
        <dbReference type="Pfam" id="PF07685"/>
    </source>
</evidence>
<dbReference type="AlphaFoldDB" id="A0A2P2CCG5"/>
<dbReference type="Pfam" id="PF07685">
    <property type="entry name" value="GATase_3"/>
    <property type="match status" value="1"/>
</dbReference>
<dbReference type="CDD" id="cd01750">
    <property type="entry name" value="GATase1_CobQ"/>
    <property type="match status" value="1"/>
</dbReference>
<reference evidence="6" key="1">
    <citation type="submission" date="2015-08" db="EMBL/GenBank/DDBJ databases">
        <authorList>
            <person name="Babu N.S."/>
            <person name="Beckwith C.J."/>
            <person name="Beseler K.G."/>
            <person name="Brison A."/>
            <person name="Carone J.V."/>
            <person name="Caskin T.P."/>
            <person name="Diamond M."/>
            <person name="Durham M.E."/>
            <person name="Foxe J.M."/>
            <person name="Go M."/>
            <person name="Henderson B.A."/>
            <person name="Jones I.B."/>
            <person name="McGettigan J.A."/>
            <person name="Micheletti S.J."/>
            <person name="Nasrallah M.E."/>
            <person name="Ortiz D."/>
            <person name="Piller C.R."/>
            <person name="Privatt S.R."/>
            <person name="Schneider S.L."/>
            <person name="Sharp S."/>
            <person name="Smith T.C."/>
            <person name="Stanton J.D."/>
            <person name="Ullery H.E."/>
            <person name="Wilson R.J."/>
            <person name="Serrano M.G."/>
            <person name="Buck G."/>
            <person name="Lee V."/>
            <person name="Wang Y."/>
            <person name="Carvalho R."/>
            <person name="Voegtly L."/>
            <person name="Shi R."/>
            <person name="Duckworth R."/>
            <person name="Johnson A."/>
            <person name="Loviza R."/>
            <person name="Walstead R."/>
            <person name="Shah Z."/>
            <person name="Kiflezghi M."/>
            <person name="Wade K."/>
            <person name="Ball S.L."/>
            <person name="Bradley K.W."/>
            <person name="Asai D.J."/>
            <person name="Bowman C.A."/>
            <person name="Russell D.A."/>
            <person name="Pope W.H."/>
            <person name="Jacobs-Sera D."/>
            <person name="Hendrix R.W."/>
            <person name="Hatfull G.F."/>
        </authorList>
    </citation>
    <scope>NUCLEOTIDE SEQUENCE</scope>
</reference>
<feature type="domain" description="CobQ/CobB/MinD/ParA nucleotide binding" evidence="4">
    <location>
        <begin position="5"/>
        <end position="231"/>
    </location>
</feature>
<dbReference type="PROSITE" id="PS51274">
    <property type="entry name" value="GATASE_COBBQ"/>
    <property type="match status" value="1"/>
</dbReference>
<comment type="pathway">
    <text evidence="1">Cofactor biosynthesis; adenosylcobalamin biosynthesis.</text>
</comment>
<organism evidence="6">
    <name type="scientific">metagenome</name>
    <dbReference type="NCBI Taxonomy" id="256318"/>
    <lineage>
        <taxon>unclassified sequences</taxon>
        <taxon>metagenomes</taxon>
    </lineage>
</organism>
<sequence>MTGSILVAGTTSDAGKSIVTTGLCRAFARRGLKVAPFKSQNMSNNSMVCADGAEIGRAQWIQALAAGVEPEAAMNPVLLKPGSDQRSHVVVMGRPAGEISSRDFVDGRRQLARAAYDAFDDLSSRYDVVVAEGAGSPTEINLRASDYVNMGLARHAAIPTVVVGDIDRGGVFAAMFGTVALLEAADQALVAGFVVNKFRGDLTLLAPGLEQLTALSGRPVLGVLPWRADLWLDSEDALDLEGRRATHDGAALKVAVVRLPRISNFTDVDALGIEPDLDVGFVSDARGLADADLVVLPGTRATISDLAWLRERGLDRAILAHAASGRPVLGICGGFQMLGTTVADPDGVEGTSGTVVDGLGLLDVRTDFAPDKVLRVPTGSALGAETTGYEIHHGRISRGDGVEEFLGGARAGAVFGTMWHGSLEGDDFRRAFLGAVAQAAERLWVPSDVSFAERRQARLDLLGDLVEEHLDVPALLDLVHSGAPSGLAVLPPGGSR</sequence>
<dbReference type="PANTHER" id="PTHR21343">
    <property type="entry name" value="DETHIOBIOTIN SYNTHETASE"/>
    <property type="match status" value="1"/>
</dbReference>
<dbReference type="Gene3D" id="3.40.50.300">
    <property type="entry name" value="P-loop containing nucleotide triphosphate hydrolases"/>
    <property type="match status" value="1"/>
</dbReference>
<dbReference type="InterPro" id="IPR011698">
    <property type="entry name" value="GATase_3"/>
</dbReference>
<dbReference type="NCBIfam" id="TIGR00313">
    <property type="entry name" value="cobQ"/>
    <property type="match status" value="1"/>
</dbReference>
<dbReference type="HAMAP" id="MF_00028">
    <property type="entry name" value="CobQ"/>
    <property type="match status" value="1"/>
</dbReference>
<keyword evidence="2" id="KW-0169">Cobalamin biosynthesis</keyword>
<dbReference type="InterPro" id="IPR002586">
    <property type="entry name" value="CobQ/CobB/MinD/ParA_Nub-bd_dom"/>
</dbReference>
<proteinExistence type="inferred from homology"/>
<evidence type="ECO:0000259" key="4">
    <source>
        <dbReference type="Pfam" id="PF01656"/>
    </source>
</evidence>
<dbReference type="UniPathway" id="UPA00148"/>
<dbReference type="GO" id="GO:0009236">
    <property type="term" value="P:cobalamin biosynthetic process"/>
    <property type="evidence" value="ECO:0007669"/>
    <property type="project" value="UniProtKB-UniPathway"/>
</dbReference>
<dbReference type="InterPro" id="IPR029062">
    <property type="entry name" value="Class_I_gatase-like"/>
</dbReference>
<dbReference type="CDD" id="cd05389">
    <property type="entry name" value="CobQ_N"/>
    <property type="match status" value="1"/>
</dbReference>
<evidence type="ECO:0000313" key="6">
    <source>
        <dbReference type="EMBL" id="CUR59629.1"/>
    </source>
</evidence>
<gene>
    <name evidence="6" type="primary">cobQ</name>
    <name evidence="6" type="ORF">NOCA2640032</name>
</gene>
<dbReference type="InterPro" id="IPR033949">
    <property type="entry name" value="CobQ_GATase1"/>
</dbReference>
<dbReference type="SUPFAM" id="SSF52317">
    <property type="entry name" value="Class I glutamine amidotransferase-like"/>
    <property type="match status" value="1"/>
</dbReference>
<dbReference type="InterPro" id="IPR047045">
    <property type="entry name" value="CobQ_N"/>
</dbReference>
<dbReference type="PROSITE" id="PS51273">
    <property type="entry name" value="GATASE_TYPE_1"/>
    <property type="match status" value="1"/>
</dbReference>
<keyword evidence="6" id="KW-0436">Ligase</keyword>
<dbReference type="Pfam" id="PF01656">
    <property type="entry name" value="CbiA"/>
    <property type="match status" value="1"/>
</dbReference>
<dbReference type="InterPro" id="IPR027417">
    <property type="entry name" value="P-loop_NTPase"/>
</dbReference>
<evidence type="ECO:0000256" key="3">
    <source>
        <dbReference type="ARBA" id="ARBA00022962"/>
    </source>
</evidence>
<dbReference type="SUPFAM" id="SSF52540">
    <property type="entry name" value="P-loop containing nucleoside triphosphate hydrolases"/>
    <property type="match status" value="1"/>
</dbReference>
<dbReference type="InterPro" id="IPR004459">
    <property type="entry name" value="CobQ_synth"/>
</dbReference>
<dbReference type="EMBL" id="CZKA01000061">
    <property type="protein sequence ID" value="CUR59629.1"/>
    <property type="molecule type" value="Genomic_DNA"/>
</dbReference>
<evidence type="ECO:0000256" key="1">
    <source>
        <dbReference type="ARBA" id="ARBA00004953"/>
    </source>
</evidence>